<dbReference type="Gene3D" id="2.30.110.10">
    <property type="entry name" value="Electron Transport, Fmn-binding Protein, Chain A"/>
    <property type="match status" value="1"/>
</dbReference>
<dbReference type="PANTHER" id="PTHR28243">
    <property type="entry name" value="AGL049CP"/>
    <property type="match status" value="1"/>
</dbReference>
<dbReference type="RefSeq" id="WP_369745226.1">
    <property type="nucleotide sequence ID" value="NZ_CP165735.1"/>
</dbReference>
<accession>A0AB39YP24</accession>
<organism evidence="2">
    <name type="scientific">Paenarthrobacter sp. AMU7</name>
    <dbReference type="NCBI Taxonomy" id="3162492"/>
    <lineage>
        <taxon>Bacteria</taxon>
        <taxon>Bacillati</taxon>
        <taxon>Actinomycetota</taxon>
        <taxon>Actinomycetes</taxon>
        <taxon>Micrococcales</taxon>
        <taxon>Micrococcaceae</taxon>
        <taxon>Paenarthrobacter</taxon>
    </lineage>
</organism>
<dbReference type="Pfam" id="PF01243">
    <property type="entry name" value="PNPOx_N"/>
    <property type="match status" value="1"/>
</dbReference>
<reference evidence="2" key="1">
    <citation type="submission" date="2024-07" db="EMBL/GenBank/DDBJ databases">
        <authorList>
            <person name="Li J."/>
            <person name="Wei H."/>
            <person name="Ma J."/>
        </authorList>
    </citation>
    <scope>NUCLEOTIDE SEQUENCE</scope>
    <source>
        <strain evidence="2">AMU7</strain>
    </source>
</reference>
<feature type="domain" description="Pyridoxamine 5'-phosphate oxidase N-terminal" evidence="1">
    <location>
        <begin position="26"/>
        <end position="111"/>
    </location>
</feature>
<dbReference type="AlphaFoldDB" id="A0AB39YP24"/>
<name>A0AB39YP24_9MICC</name>
<protein>
    <submittedName>
        <fullName evidence="2">Pyridoxamine 5'-phosphate oxidase family protein</fullName>
    </submittedName>
</protein>
<dbReference type="SUPFAM" id="SSF50475">
    <property type="entry name" value="FMN-binding split barrel"/>
    <property type="match status" value="1"/>
</dbReference>
<dbReference type="PANTHER" id="PTHR28243:SF1">
    <property type="entry name" value="PYRIDOXAMINE 5'-PHOSPHATE OXIDASE ALR4036 FAMILY FMN-BINDING DOMAIN-CONTAINING PROTEIN"/>
    <property type="match status" value="1"/>
</dbReference>
<dbReference type="InterPro" id="IPR011576">
    <property type="entry name" value="Pyridox_Oxase_N"/>
</dbReference>
<proteinExistence type="predicted"/>
<sequence length="188" mass="20470">MVASEDTLEEVFTSLADATAGRTPFTLGFLGSLGLDGGPRIRAVILRAFDRATGQIMVATNAFSEKVAEIERVPSVALTMYDDNRGVQLRIRGTASFIDDADERSRAWDRVSPGGRHLYASGRVPGTPLPGSPESDGEPVVGEKAFDRFAWMAIEMADVDWLDLSGTTHRRWKFTPKAGVWSGQEIVP</sequence>
<evidence type="ECO:0000259" key="1">
    <source>
        <dbReference type="Pfam" id="PF01243"/>
    </source>
</evidence>
<evidence type="ECO:0000313" key="2">
    <source>
        <dbReference type="EMBL" id="XDV70913.1"/>
    </source>
</evidence>
<dbReference type="EMBL" id="CP165735">
    <property type="protein sequence ID" value="XDV70913.1"/>
    <property type="molecule type" value="Genomic_DNA"/>
</dbReference>
<gene>
    <name evidence="2" type="ORF">ABQM86_18405</name>
</gene>
<dbReference type="InterPro" id="IPR012349">
    <property type="entry name" value="Split_barrel_FMN-bd"/>
</dbReference>